<dbReference type="AlphaFoldDB" id="A0A437MP55"/>
<name>A0A437MP55_9PROT</name>
<dbReference type="RefSeq" id="WP_127786323.1">
    <property type="nucleotide sequence ID" value="NZ_SACL01000001.1"/>
</dbReference>
<proteinExistence type="predicted"/>
<gene>
    <name evidence="2" type="ORF">EOD42_04890</name>
</gene>
<dbReference type="Proteomes" id="UP000282957">
    <property type="component" value="Unassembled WGS sequence"/>
</dbReference>
<dbReference type="EMBL" id="SACL01000001">
    <property type="protein sequence ID" value="RVT99428.1"/>
    <property type="molecule type" value="Genomic_DNA"/>
</dbReference>
<sequence length="243" mass="25220">MSSPLSIGGSSASPAPQPARRAAAQGQQFAALVGQRAAAAQAARTDAAQPWRGTSNAGFRALIAQAEGSTRAANGGYGLRNATSGALGRYQFLPSSLQDIGWRNSAGGWTSLAEAQGVRSEDDFLANPAAQEAAMGAYLRRVDNALDRNGSLARAGTSVTGTDGEAVPLTEAGLMAAAHRRGAGMVARWLRNRTETPDATLTARERLAFAQVERRIRDFAATAYASDRRPTPRAVAALPSPAS</sequence>
<feature type="compositionally biased region" description="Low complexity" evidence="1">
    <location>
        <begin position="8"/>
        <end position="25"/>
    </location>
</feature>
<evidence type="ECO:0000313" key="2">
    <source>
        <dbReference type="EMBL" id="RVT99428.1"/>
    </source>
</evidence>
<reference evidence="2 3" key="1">
    <citation type="submission" date="2019-01" db="EMBL/GenBank/DDBJ databases">
        <authorList>
            <person name="Chen W.-M."/>
        </authorList>
    </citation>
    <scope>NUCLEOTIDE SEQUENCE [LARGE SCALE GENOMIC DNA]</scope>
    <source>
        <strain evidence="2 3">CCP-6</strain>
    </source>
</reference>
<dbReference type="Gene3D" id="1.10.530.10">
    <property type="match status" value="1"/>
</dbReference>
<evidence type="ECO:0000256" key="1">
    <source>
        <dbReference type="SAM" id="MobiDB-lite"/>
    </source>
</evidence>
<accession>A0A437MP55</accession>
<evidence type="ECO:0000313" key="3">
    <source>
        <dbReference type="Proteomes" id="UP000282957"/>
    </source>
</evidence>
<protein>
    <submittedName>
        <fullName evidence="2">Uncharacterized protein</fullName>
    </submittedName>
</protein>
<comment type="caution">
    <text evidence="2">The sequence shown here is derived from an EMBL/GenBank/DDBJ whole genome shotgun (WGS) entry which is preliminary data.</text>
</comment>
<dbReference type="OrthoDB" id="7258228at2"/>
<keyword evidence="3" id="KW-1185">Reference proteome</keyword>
<feature type="region of interest" description="Disordered" evidence="1">
    <location>
        <begin position="1"/>
        <end position="25"/>
    </location>
</feature>
<organism evidence="2 3">
    <name type="scientific">Rhodovarius crocodyli</name>
    <dbReference type="NCBI Taxonomy" id="1979269"/>
    <lineage>
        <taxon>Bacteria</taxon>
        <taxon>Pseudomonadati</taxon>
        <taxon>Pseudomonadota</taxon>
        <taxon>Alphaproteobacteria</taxon>
        <taxon>Acetobacterales</taxon>
        <taxon>Roseomonadaceae</taxon>
        <taxon>Rhodovarius</taxon>
    </lineage>
</organism>